<dbReference type="InterPro" id="IPR027417">
    <property type="entry name" value="P-loop_NTPase"/>
</dbReference>
<evidence type="ECO:0000313" key="1">
    <source>
        <dbReference type="EMBL" id="OHA65269.1"/>
    </source>
</evidence>
<proteinExistence type="predicted"/>
<name>A0A1G2QYR4_9BACT</name>
<accession>A0A1G2QYR4</accession>
<reference evidence="1 2" key="1">
    <citation type="journal article" date="2016" name="Nat. Commun.">
        <title>Thousands of microbial genomes shed light on interconnected biogeochemical processes in an aquifer system.</title>
        <authorList>
            <person name="Anantharaman K."/>
            <person name="Brown C.T."/>
            <person name="Hug L.A."/>
            <person name="Sharon I."/>
            <person name="Castelle C.J."/>
            <person name="Probst A.J."/>
            <person name="Thomas B.C."/>
            <person name="Singh A."/>
            <person name="Wilkins M.J."/>
            <person name="Karaoz U."/>
            <person name="Brodie E.L."/>
            <person name="Williams K.H."/>
            <person name="Hubbard S.S."/>
            <person name="Banfield J.F."/>
        </authorList>
    </citation>
    <scope>NUCLEOTIDE SEQUENCE [LARGE SCALE GENOMIC DNA]</scope>
</reference>
<dbReference type="InterPro" id="IPR050238">
    <property type="entry name" value="DNA_Rep/Repair_Clamp_Loader"/>
</dbReference>
<protein>
    <recommendedName>
        <fullName evidence="3">DNA polymerase III subunit delta</fullName>
    </recommendedName>
</protein>
<dbReference type="PANTHER" id="PTHR11669">
    <property type="entry name" value="REPLICATION FACTOR C / DNA POLYMERASE III GAMMA-TAU SUBUNIT"/>
    <property type="match status" value="1"/>
</dbReference>
<dbReference type="SUPFAM" id="SSF52540">
    <property type="entry name" value="P-loop containing nucleoside triphosphate hydrolases"/>
    <property type="match status" value="1"/>
</dbReference>
<sequence length="266" mass="30487">MNELEYLKRAFDKERLAHAYILCGNDENKVQESAQEFVRYINCAKRSENSCKECESCLAIDGNRFPDLYRVAPHGTEEESQWRAEIKIGQIRQLGMSLSRAAWNAPFQVAIVEQAHTMNVEAQSAFLKLLEEPRGPVLFLLLTKHEFVLLDTIRSRAQQLACWNFTARPEQARSLEEFQKLQQVSLHERFVVAKELAENPSRISVELEKWLYAARAALMNTLKEKADGSSLSKMLKTVRAIQEVSAILARTNSNARLALERLMIEF</sequence>
<dbReference type="Gene3D" id="3.40.50.300">
    <property type="entry name" value="P-loop containing nucleotide triphosphate hydrolases"/>
    <property type="match status" value="1"/>
</dbReference>
<evidence type="ECO:0008006" key="3">
    <source>
        <dbReference type="Google" id="ProtNLM"/>
    </source>
</evidence>
<dbReference type="Pfam" id="PF13177">
    <property type="entry name" value="DNA_pol3_delta2"/>
    <property type="match status" value="1"/>
</dbReference>
<dbReference type="GO" id="GO:0006261">
    <property type="term" value="P:DNA-templated DNA replication"/>
    <property type="evidence" value="ECO:0007669"/>
    <property type="project" value="TreeGrafter"/>
</dbReference>
<evidence type="ECO:0000313" key="2">
    <source>
        <dbReference type="Proteomes" id="UP000178092"/>
    </source>
</evidence>
<gene>
    <name evidence="1" type="ORF">A3C04_03115</name>
</gene>
<dbReference type="AlphaFoldDB" id="A0A1G2QYR4"/>
<dbReference type="EMBL" id="MHTV01000045">
    <property type="protein sequence ID" value="OHA65269.1"/>
    <property type="molecule type" value="Genomic_DNA"/>
</dbReference>
<organism evidence="1 2">
    <name type="scientific">Candidatus Wildermuthbacteria bacterium RIFCSPHIGHO2_02_FULL_45_25</name>
    <dbReference type="NCBI Taxonomy" id="1802450"/>
    <lineage>
        <taxon>Bacteria</taxon>
        <taxon>Candidatus Wildermuthiibacteriota</taxon>
    </lineage>
</organism>
<comment type="caution">
    <text evidence="1">The sequence shown here is derived from an EMBL/GenBank/DDBJ whole genome shotgun (WGS) entry which is preliminary data.</text>
</comment>
<dbReference type="PANTHER" id="PTHR11669:SF8">
    <property type="entry name" value="DNA POLYMERASE III SUBUNIT DELTA"/>
    <property type="match status" value="1"/>
</dbReference>
<dbReference type="Proteomes" id="UP000178092">
    <property type="component" value="Unassembled WGS sequence"/>
</dbReference>